<evidence type="ECO:0000313" key="1">
    <source>
        <dbReference type="EMBL" id="KAK9017280.1"/>
    </source>
</evidence>
<comment type="caution">
    <text evidence="1">The sequence shown here is derived from an EMBL/GenBank/DDBJ whole genome shotgun (WGS) entry which is preliminary data.</text>
</comment>
<organism evidence="1 2">
    <name type="scientific">Hibiscus sabdariffa</name>
    <name type="common">roselle</name>
    <dbReference type="NCBI Taxonomy" id="183260"/>
    <lineage>
        <taxon>Eukaryota</taxon>
        <taxon>Viridiplantae</taxon>
        <taxon>Streptophyta</taxon>
        <taxon>Embryophyta</taxon>
        <taxon>Tracheophyta</taxon>
        <taxon>Spermatophyta</taxon>
        <taxon>Magnoliopsida</taxon>
        <taxon>eudicotyledons</taxon>
        <taxon>Gunneridae</taxon>
        <taxon>Pentapetalae</taxon>
        <taxon>rosids</taxon>
        <taxon>malvids</taxon>
        <taxon>Malvales</taxon>
        <taxon>Malvaceae</taxon>
        <taxon>Malvoideae</taxon>
        <taxon>Hibiscus</taxon>
    </lineage>
</organism>
<proteinExistence type="predicted"/>
<accession>A0ABR2RWB8</accession>
<reference evidence="1 2" key="1">
    <citation type="journal article" date="2024" name="G3 (Bethesda)">
        <title>Genome assembly of Hibiscus sabdariffa L. provides insights into metabolisms of medicinal natural products.</title>
        <authorList>
            <person name="Kim T."/>
        </authorList>
    </citation>
    <scope>NUCLEOTIDE SEQUENCE [LARGE SCALE GENOMIC DNA]</scope>
    <source>
        <strain evidence="1">TK-2024</strain>
        <tissue evidence="1">Old leaves</tissue>
    </source>
</reference>
<keyword evidence="2" id="KW-1185">Reference proteome</keyword>
<protein>
    <submittedName>
        <fullName evidence="1">Uncharacterized protein</fullName>
    </submittedName>
</protein>
<dbReference type="Proteomes" id="UP001396334">
    <property type="component" value="Unassembled WGS sequence"/>
</dbReference>
<sequence>MGVPRTLEPSLMLRDSGWSADVSTLSVAFRTLELSFLTSSFCRHHVVAPPPSSSETLVSIGVPRTLEPSLMLRDSGWCADVCVLCMIWVSPSDESLGI</sequence>
<gene>
    <name evidence="1" type="ORF">V6N11_079760</name>
</gene>
<dbReference type="EMBL" id="JBBPBN010000020">
    <property type="protein sequence ID" value="KAK9017280.1"/>
    <property type="molecule type" value="Genomic_DNA"/>
</dbReference>
<evidence type="ECO:0000313" key="2">
    <source>
        <dbReference type="Proteomes" id="UP001396334"/>
    </source>
</evidence>
<name>A0ABR2RWB8_9ROSI</name>